<keyword evidence="1" id="KW-0472">Membrane</keyword>
<comment type="caution">
    <text evidence="2">The sequence shown here is derived from an EMBL/GenBank/DDBJ whole genome shotgun (WGS) entry which is preliminary data.</text>
</comment>
<protein>
    <recommendedName>
        <fullName evidence="4">Polymerase</fullName>
    </recommendedName>
</protein>
<feature type="transmembrane region" description="Helical" evidence="1">
    <location>
        <begin position="194"/>
        <end position="214"/>
    </location>
</feature>
<feature type="transmembrane region" description="Helical" evidence="1">
    <location>
        <begin position="65"/>
        <end position="82"/>
    </location>
</feature>
<dbReference type="Proteomes" id="UP000809621">
    <property type="component" value="Unassembled WGS sequence"/>
</dbReference>
<proteinExistence type="predicted"/>
<feature type="transmembrane region" description="Helical" evidence="1">
    <location>
        <begin position="40"/>
        <end position="58"/>
    </location>
</feature>
<dbReference type="EMBL" id="JAFEUM010000002">
    <property type="protein sequence ID" value="MBM7036284.1"/>
    <property type="molecule type" value="Genomic_DNA"/>
</dbReference>
<organism evidence="2 3">
    <name type="scientific">Vibrio ulleungensis</name>
    <dbReference type="NCBI Taxonomy" id="2807619"/>
    <lineage>
        <taxon>Bacteria</taxon>
        <taxon>Pseudomonadati</taxon>
        <taxon>Pseudomonadota</taxon>
        <taxon>Gammaproteobacteria</taxon>
        <taxon>Vibrionales</taxon>
        <taxon>Vibrionaceae</taxon>
        <taxon>Vibrio</taxon>
    </lineage>
</organism>
<keyword evidence="1" id="KW-0812">Transmembrane</keyword>
<keyword evidence="1" id="KW-1133">Transmembrane helix</keyword>
<evidence type="ECO:0008006" key="4">
    <source>
        <dbReference type="Google" id="ProtNLM"/>
    </source>
</evidence>
<feature type="transmembrane region" description="Helical" evidence="1">
    <location>
        <begin position="117"/>
        <end position="143"/>
    </location>
</feature>
<reference evidence="2 3" key="1">
    <citation type="submission" date="2021-02" db="EMBL/GenBank/DDBJ databases">
        <authorList>
            <person name="Park J.-S."/>
        </authorList>
    </citation>
    <scope>NUCLEOTIDE SEQUENCE [LARGE SCALE GENOMIC DNA]</scope>
    <source>
        <strain evidence="2 3">188UL20-2</strain>
    </source>
</reference>
<gene>
    <name evidence="2" type="ORF">JQC93_07640</name>
</gene>
<feature type="transmembrane region" description="Helical" evidence="1">
    <location>
        <begin position="355"/>
        <end position="378"/>
    </location>
</feature>
<evidence type="ECO:0000313" key="2">
    <source>
        <dbReference type="EMBL" id="MBM7036284.1"/>
    </source>
</evidence>
<feature type="transmembrane region" description="Helical" evidence="1">
    <location>
        <begin position="7"/>
        <end position="28"/>
    </location>
</feature>
<feature type="transmembrane region" description="Helical" evidence="1">
    <location>
        <begin position="260"/>
        <end position="279"/>
    </location>
</feature>
<evidence type="ECO:0000313" key="3">
    <source>
        <dbReference type="Proteomes" id="UP000809621"/>
    </source>
</evidence>
<accession>A0ABS2HJP3</accession>
<name>A0ABS2HJP3_9VIBR</name>
<sequence length="409" mass="45776">MHSRTSKVTLIFALAMLAIVYNGVLAILNAHAMSVSRNHSVIIELLIIGAGLGLAFIEKPNKDEILPYLLMVSIVLSSALIYVANGAIPIEAIRNFLIISTFTLLGMRVDIETLNKLVLYTTVLVLVVLLIETISVTTYVTIFEPAQYYLSTRGMEIKSFNELGLFGNSLAIEGRFNFGFFSSHRTSSIFLEQVSLANYCSVVAIYLVAFWDTFNKNHRYIILFTLVFIVLTNNSRTASALLVVCFAIRFLTFSNPKTVVSIKNTLMASIVLLATFIAYQNDFQYTGDNFVGRISLGMSHFYELEVMEVLGFGYANLNEYWDSGYAYLLASNTILLAAMFIFFIHAFLTNQSDRAIIYSTLLIFYISLNLLIGGNAIYSMKTSPILWMGFGLIKSQQSRPYYANTSNNL</sequence>
<feature type="transmembrane region" description="Helical" evidence="1">
    <location>
        <begin position="325"/>
        <end position="348"/>
    </location>
</feature>
<evidence type="ECO:0000256" key="1">
    <source>
        <dbReference type="SAM" id="Phobius"/>
    </source>
</evidence>
<keyword evidence="3" id="KW-1185">Reference proteome</keyword>